<evidence type="ECO:0000256" key="1">
    <source>
        <dbReference type="SAM" id="Phobius"/>
    </source>
</evidence>
<name>A0A2T6BG80_9BACL</name>
<dbReference type="RefSeq" id="WP_170109674.1">
    <property type="nucleotide sequence ID" value="NZ_QBKR01000022.1"/>
</dbReference>
<evidence type="ECO:0000313" key="4">
    <source>
        <dbReference type="Proteomes" id="UP000244240"/>
    </source>
</evidence>
<feature type="transmembrane region" description="Helical" evidence="1">
    <location>
        <begin position="263"/>
        <end position="293"/>
    </location>
</feature>
<feature type="domain" description="DUF7847" evidence="2">
    <location>
        <begin position="46"/>
        <end position="281"/>
    </location>
</feature>
<keyword evidence="1" id="KW-0812">Transmembrane</keyword>
<sequence length="316" mass="35200">MTEKPLPAGSVRPWKFTGILDGVFRILRVRLWSVWAICAAFLGVGTFFFHFSLGQAETAQPMGVAPDPYAPPETSLVLVFLSFVIYGLSFLFLHPLAVASVTEVARRHLRRGEATGIREAFRLVGRYGGSVLMTMILKWVLMIACLAVPVLIFLFSGLLLGAVTGDWASAMGGVAVLAVLCSLGLLSFLYCRLFLAVPVILEENTPYWPALKRSWQLTRSAFWRTFGLLLVLGLILYVFNLVPSLLQMLRLPLEFFLPPGTRWISNLLLSAMVAAFTSLVYAAPPILAVVLYYERRFRKEGWDLAAEAEHLRRETA</sequence>
<feature type="transmembrane region" description="Helical" evidence="1">
    <location>
        <begin position="139"/>
        <end position="163"/>
    </location>
</feature>
<feature type="transmembrane region" description="Helical" evidence="1">
    <location>
        <begin position="221"/>
        <end position="243"/>
    </location>
</feature>
<evidence type="ECO:0000259" key="2">
    <source>
        <dbReference type="Pfam" id="PF25231"/>
    </source>
</evidence>
<dbReference type="EMBL" id="QBKR01000022">
    <property type="protein sequence ID" value="PTX55067.1"/>
    <property type="molecule type" value="Genomic_DNA"/>
</dbReference>
<dbReference type="InterPro" id="IPR057169">
    <property type="entry name" value="DUF7847"/>
</dbReference>
<dbReference type="Proteomes" id="UP000244240">
    <property type="component" value="Unassembled WGS sequence"/>
</dbReference>
<proteinExistence type="predicted"/>
<feature type="transmembrane region" description="Helical" evidence="1">
    <location>
        <begin position="34"/>
        <end position="56"/>
    </location>
</feature>
<keyword evidence="1" id="KW-1133">Transmembrane helix</keyword>
<keyword evidence="1" id="KW-0472">Membrane</keyword>
<organism evidence="3 4">
    <name type="scientific">Melghirimyces profundicolus</name>
    <dbReference type="NCBI Taxonomy" id="1242148"/>
    <lineage>
        <taxon>Bacteria</taxon>
        <taxon>Bacillati</taxon>
        <taxon>Bacillota</taxon>
        <taxon>Bacilli</taxon>
        <taxon>Bacillales</taxon>
        <taxon>Thermoactinomycetaceae</taxon>
        <taxon>Melghirimyces</taxon>
    </lineage>
</organism>
<comment type="caution">
    <text evidence="3">The sequence shown here is derived from an EMBL/GenBank/DDBJ whole genome shotgun (WGS) entry which is preliminary data.</text>
</comment>
<reference evidence="3 4" key="1">
    <citation type="submission" date="2018-04" db="EMBL/GenBank/DDBJ databases">
        <title>Genomic Encyclopedia of Archaeal and Bacterial Type Strains, Phase II (KMG-II): from individual species to whole genera.</title>
        <authorList>
            <person name="Goeker M."/>
        </authorList>
    </citation>
    <scope>NUCLEOTIDE SEQUENCE [LARGE SCALE GENOMIC DNA]</scope>
    <source>
        <strain evidence="3 4">DSM 45787</strain>
    </source>
</reference>
<gene>
    <name evidence="3" type="ORF">C8P63_12227</name>
</gene>
<protein>
    <submittedName>
        <fullName evidence="3">Glycerophosphoryl diester phosphodiesterase family protein</fullName>
    </submittedName>
</protein>
<dbReference type="Pfam" id="PF25231">
    <property type="entry name" value="DUF7847"/>
    <property type="match status" value="1"/>
</dbReference>
<feature type="transmembrane region" description="Helical" evidence="1">
    <location>
        <begin position="76"/>
        <end position="101"/>
    </location>
</feature>
<dbReference type="AlphaFoldDB" id="A0A2T6BG80"/>
<feature type="transmembrane region" description="Helical" evidence="1">
    <location>
        <begin position="175"/>
        <end position="201"/>
    </location>
</feature>
<accession>A0A2T6BG80</accession>
<evidence type="ECO:0000313" key="3">
    <source>
        <dbReference type="EMBL" id="PTX55067.1"/>
    </source>
</evidence>
<keyword evidence="4" id="KW-1185">Reference proteome</keyword>